<dbReference type="Proteomes" id="UP000799767">
    <property type="component" value="Unassembled WGS sequence"/>
</dbReference>
<reference evidence="1" key="1">
    <citation type="journal article" date="2020" name="Stud. Mycol.">
        <title>101 Dothideomycetes genomes: a test case for predicting lifestyles and emergence of pathogens.</title>
        <authorList>
            <person name="Haridas S."/>
            <person name="Albert R."/>
            <person name="Binder M."/>
            <person name="Bloem J."/>
            <person name="Labutti K."/>
            <person name="Salamov A."/>
            <person name="Andreopoulos B."/>
            <person name="Baker S."/>
            <person name="Barry K."/>
            <person name="Bills G."/>
            <person name="Bluhm B."/>
            <person name="Cannon C."/>
            <person name="Castanera R."/>
            <person name="Culley D."/>
            <person name="Daum C."/>
            <person name="Ezra D."/>
            <person name="Gonzalez J."/>
            <person name="Henrissat B."/>
            <person name="Kuo A."/>
            <person name="Liang C."/>
            <person name="Lipzen A."/>
            <person name="Lutzoni F."/>
            <person name="Magnuson J."/>
            <person name="Mondo S."/>
            <person name="Nolan M."/>
            <person name="Ohm R."/>
            <person name="Pangilinan J."/>
            <person name="Park H.-J."/>
            <person name="Ramirez L."/>
            <person name="Alfaro M."/>
            <person name="Sun H."/>
            <person name="Tritt A."/>
            <person name="Yoshinaga Y."/>
            <person name="Zwiers L.-H."/>
            <person name="Turgeon B."/>
            <person name="Goodwin S."/>
            <person name="Spatafora J."/>
            <person name="Crous P."/>
            <person name="Grigoriev I."/>
        </authorList>
    </citation>
    <scope>NUCLEOTIDE SEQUENCE</scope>
    <source>
        <strain evidence="1">CBS 113389</strain>
    </source>
</reference>
<dbReference type="AlphaFoldDB" id="A0A6A6PGB7"/>
<dbReference type="EMBL" id="MU001643">
    <property type="protein sequence ID" value="KAF2478826.1"/>
    <property type="molecule type" value="Genomic_DNA"/>
</dbReference>
<dbReference type="GeneID" id="54479547"/>
<dbReference type="RefSeq" id="XP_033585396.1">
    <property type="nucleotide sequence ID" value="XM_033738545.1"/>
</dbReference>
<protein>
    <submittedName>
        <fullName evidence="1">Uncharacterized protein</fullName>
    </submittedName>
</protein>
<sequence>MFVKRRCRERVTTGIPSSVIETWSSICFRSFPPIFLRVVTFVSQFSSDFSAGRQFGFAVFLRFFCGSSLWFRSFPPISLRVVTLFSQFFPISLGGMRESHSLHAAQLGEAALELLELWCDLVSDGCHGGVMREREERRVEEKKGGDGADGQADCDGVGQGAMWAQIATRPAKCRRSGKVRLERNCDEAGKMRWKRRLRRSRADCDRADCDEARRRRWRISAAVQNVKEMETWR</sequence>
<accession>A0A6A6PGB7</accession>
<name>A0A6A6PGB7_9PEZI</name>
<evidence type="ECO:0000313" key="1">
    <source>
        <dbReference type="EMBL" id="KAF2478826.1"/>
    </source>
</evidence>
<proteinExistence type="predicted"/>
<evidence type="ECO:0000313" key="2">
    <source>
        <dbReference type="Proteomes" id="UP000799767"/>
    </source>
</evidence>
<gene>
    <name evidence="1" type="ORF">BDY17DRAFT_59915</name>
</gene>
<organism evidence="1 2">
    <name type="scientific">Neohortaea acidophila</name>
    <dbReference type="NCBI Taxonomy" id="245834"/>
    <lineage>
        <taxon>Eukaryota</taxon>
        <taxon>Fungi</taxon>
        <taxon>Dikarya</taxon>
        <taxon>Ascomycota</taxon>
        <taxon>Pezizomycotina</taxon>
        <taxon>Dothideomycetes</taxon>
        <taxon>Dothideomycetidae</taxon>
        <taxon>Mycosphaerellales</taxon>
        <taxon>Teratosphaeriaceae</taxon>
        <taxon>Neohortaea</taxon>
    </lineage>
</organism>
<keyword evidence="2" id="KW-1185">Reference proteome</keyword>